<accession>K4AMJ4</accession>
<organism evidence="2 3">
    <name type="scientific">Setaria italica</name>
    <name type="common">Foxtail millet</name>
    <name type="synonym">Panicum italicum</name>
    <dbReference type="NCBI Taxonomy" id="4555"/>
    <lineage>
        <taxon>Eukaryota</taxon>
        <taxon>Viridiplantae</taxon>
        <taxon>Streptophyta</taxon>
        <taxon>Embryophyta</taxon>
        <taxon>Tracheophyta</taxon>
        <taxon>Spermatophyta</taxon>
        <taxon>Magnoliopsida</taxon>
        <taxon>Liliopsida</taxon>
        <taxon>Poales</taxon>
        <taxon>Poaceae</taxon>
        <taxon>PACMAD clade</taxon>
        <taxon>Panicoideae</taxon>
        <taxon>Panicodae</taxon>
        <taxon>Paniceae</taxon>
        <taxon>Cenchrinae</taxon>
        <taxon>Setaria</taxon>
    </lineage>
</organism>
<proteinExistence type="predicted"/>
<dbReference type="Gramene" id="KQK88379">
    <property type="protein sequence ID" value="KQK88379"/>
    <property type="gene ID" value="SETIT_040137mg"/>
</dbReference>
<dbReference type="InParanoid" id="K4AMJ4"/>
<evidence type="ECO:0000313" key="3">
    <source>
        <dbReference type="Proteomes" id="UP000004995"/>
    </source>
</evidence>
<dbReference type="Proteomes" id="UP000004995">
    <property type="component" value="Unassembled WGS sequence"/>
</dbReference>
<dbReference type="PANTHER" id="PTHR32133:SF285">
    <property type="entry name" value="F-BOX DOMAIN-CONTAINING PROTEIN"/>
    <property type="match status" value="1"/>
</dbReference>
<dbReference type="InterPro" id="IPR036047">
    <property type="entry name" value="F-box-like_dom_sf"/>
</dbReference>
<dbReference type="Pfam" id="PF00646">
    <property type="entry name" value="F-box"/>
    <property type="match status" value="1"/>
</dbReference>
<dbReference type="HOGENOM" id="CLU_017945_2_1_1"/>
<reference evidence="3" key="1">
    <citation type="journal article" date="2012" name="Nat. Biotechnol.">
        <title>Reference genome sequence of the model plant Setaria.</title>
        <authorList>
            <person name="Bennetzen J.L."/>
            <person name="Schmutz J."/>
            <person name="Wang H."/>
            <person name="Percifield R."/>
            <person name="Hawkins J."/>
            <person name="Pontaroli A.C."/>
            <person name="Estep M."/>
            <person name="Feng L."/>
            <person name="Vaughn J.N."/>
            <person name="Grimwood J."/>
            <person name="Jenkins J."/>
            <person name="Barry K."/>
            <person name="Lindquist E."/>
            <person name="Hellsten U."/>
            <person name="Deshpande S."/>
            <person name="Wang X."/>
            <person name="Wu X."/>
            <person name="Mitros T."/>
            <person name="Triplett J."/>
            <person name="Yang X."/>
            <person name="Ye C.Y."/>
            <person name="Mauro-Herrera M."/>
            <person name="Wang L."/>
            <person name="Li P."/>
            <person name="Sharma M."/>
            <person name="Sharma R."/>
            <person name="Ronald P.C."/>
            <person name="Panaud O."/>
            <person name="Kellogg E.A."/>
            <person name="Brutnell T.P."/>
            <person name="Doust A.N."/>
            <person name="Tuskan G.A."/>
            <person name="Rokhsar D."/>
            <person name="Devos K.M."/>
        </authorList>
    </citation>
    <scope>NUCLEOTIDE SEQUENCE [LARGE SCALE GENOMIC DNA]</scope>
    <source>
        <strain evidence="3">cv. Yugu1</strain>
    </source>
</reference>
<dbReference type="PANTHER" id="PTHR32133">
    <property type="entry name" value="OS07G0120400 PROTEIN"/>
    <property type="match status" value="1"/>
</dbReference>
<dbReference type="eggNOG" id="ENOG502SKDB">
    <property type="taxonomic scope" value="Eukaryota"/>
</dbReference>
<sequence>MDVDDIVEEILCRLPPDDPASLARAALVCKRWYRLVTDPHCRRRFRRFHRSAPMLGVFSDGAIINGRFFVSTTSFRPPSRRDFVRDARHGRVLLQESWPRRTGFVGLVVWDPITNKQRQLPDLPRQWLQHDTLNWNTAVLCAATADRTCDHLECHHGHFLVVFVASTFELVQTCVYSSKSGAWSNHSSALLGGCRGVTLGPCALVGSALYFDTPDKSILKYDLGTNKMSLIGVPSECWHSRKVPTAMEDGGLGFACLDTLLHVNAHPTSMVVSGFAGSVGVIFVHTHGVCFMINLNSNRVTKLFRGVNVNGIFPYISFCTPGTGVPCLSVV</sequence>
<dbReference type="EMBL" id="AGNK02005530">
    <property type="status" value="NOT_ANNOTATED_CDS"/>
    <property type="molecule type" value="Genomic_DNA"/>
</dbReference>
<dbReference type="SUPFAM" id="SSF81383">
    <property type="entry name" value="F-box domain"/>
    <property type="match status" value="1"/>
</dbReference>
<dbReference type="AlphaFoldDB" id="K4AMJ4"/>
<protein>
    <recommendedName>
        <fullName evidence="1">F-box domain-containing protein</fullName>
    </recommendedName>
</protein>
<evidence type="ECO:0000259" key="1">
    <source>
        <dbReference type="Pfam" id="PF00646"/>
    </source>
</evidence>
<dbReference type="EnsemblPlants" id="KQK88379">
    <property type="protein sequence ID" value="KQK88379"/>
    <property type="gene ID" value="SETIT_040137mg"/>
</dbReference>
<dbReference type="OMA" id="HACHAGP"/>
<keyword evidence="3" id="KW-1185">Reference proteome</keyword>
<dbReference type="SUPFAM" id="SSF50965">
    <property type="entry name" value="Galactose oxidase, central domain"/>
    <property type="match status" value="1"/>
</dbReference>
<reference evidence="2" key="2">
    <citation type="submission" date="2018-08" db="UniProtKB">
        <authorList>
            <consortium name="EnsemblPlants"/>
        </authorList>
    </citation>
    <scope>IDENTIFICATION</scope>
    <source>
        <strain evidence="2">Yugu1</strain>
    </source>
</reference>
<evidence type="ECO:0000313" key="2">
    <source>
        <dbReference type="EnsemblPlants" id="KQK88379"/>
    </source>
</evidence>
<feature type="domain" description="F-box" evidence="1">
    <location>
        <begin position="4"/>
        <end position="42"/>
    </location>
</feature>
<dbReference type="InterPro" id="IPR001810">
    <property type="entry name" value="F-box_dom"/>
</dbReference>
<name>K4AMJ4_SETIT</name>
<dbReference type="Gene3D" id="1.20.1280.50">
    <property type="match status" value="1"/>
</dbReference>
<dbReference type="InterPro" id="IPR011043">
    <property type="entry name" value="Gal_Oxase/kelch_b-propeller"/>
</dbReference>